<dbReference type="GO" id="GO:0000049">
    <property type="term" value="F:tRNA binding"/>
    <property type="evidence" value="ECO:0007669"/>
    <property type="project" value="TreeGrafter"/>
</dbReference>
<dbReference type="InterPro" id="IPR015943">
    <property type="entry name" value="WD40/YVTN_repeat-like_dom_sf"/>
</dbReference>
<sequence>MENLKLYVEASLNVELQSEDEVFLLSAFDIERERLFFASSANFIYSVQLYSFQIDEAWRKTVVPADIDQIDLEDGDSITAFEYLMEKEALILGTSNGLILLHIIDAHVTEVVGRVEGGIKCIAPSPDGDLLGITTGSGQLLVMTRDWDLLHENTVVDLPEGVDVRETTLSSGPMFESSISWRGDGKYIATVSEIHSSSMRKRIKVWERDSGTLHATSESKALAGTVLEWMPTGAKIAAVFDRKMENKGPLIIFFERNGLERSSFAVNDQVNSKVEILKWNCSSDLLGALVKCENYDSVKVWSCSNNHWYLKYELRCPREDGLRFMWNPTKHLQLICWTLRGHITTYNFIWTTAISENSTAFVIDGAKILITPLSMSLLPPPMYLFSLQFTSAVRDISFYSKKSKNCLAAYLSDGCLCIVELPEMDIWENFEGREFDIKACLCKEVFGSFLHLTWLDSCTLLGVSSYNSSQTRCCNKSSMGKGEPSGYFLQEMELVSSKNLDPSLMSGSGWHVTITNQITLETPVVGIAENPGKEVAAYIQFIGGTISEYTSKLSFQGGFLRRVNSSFLSTCLWMSAVAVGGTPDPLLFGLDEVGRLQMCGKILCSNCLTFSFYSNLADQTITHLIIATKQDLLFIVEISDILHGLVESKYENFSCSVKKKREEENKHFINIWEKGAKIVGILHGDAAAVIIQASRGNLECIYPRKLVLASIVNALRQTHFKNALHMVRRHRIDFNIIVDHCGWQAFLQHAPDFVKQIENLNHLTEFICSVKKENIAEKLYKSYFSLPSAGEAEDIEAKVPKIYDPKNKVSSVLLAIRKAIVEQLPETPARELCIITTLARSDPPALEESLKRIKGIREMELLSLDDTRRISYPSAEEALKHLLWLSDGEAVYEASLGLYDLNLAAMVALNSQKDPKEFLPFLQELQRMPSILMQYSIDLKLHRLEKALRHIASAGDAHYNDFIDLIKKNPQLYPLGVQLVTDPVKKGQVLHSWGDHLNETKCFEDAATTFLCCSNHEKALKAYRACGNWRGVLTVAGLLKRGKDEILQLAHEVSEELQALGKPMEAARIALEYCKDVKSGLGLLISAREWEEALRVALMHMEEDLISEVKNASLECVATLTGEYDEGLEKVGKYLARYLAVRQRRLLLAAQVQSAGQRMNDLDDDTTSETSSNFSGMSAYTTGTRMGSTASSASTRAREARRQRNRGKIRPGSPGEEFALVEHLKGMSLTTAAMKEMRSLLICLITLGEEEAARKLQHVGESFQLSQLAAVKLAEDAMLTDVIDEQAHSLDRYIQEVRLQSGTSEAFSWRHKVFVSP</sequence>
<accession>A0AAN7M9R9</accession>
<evidence type="ECO:0000259" key="9">
    <source>
        <dbReference type="Pfam" id="PF23797"/>
    </source>
</evidence>
<comment type="similarity">
    <text evidence="2 6">Belongs to the ELP1/IKA1 family.</text>
</comment>
<dbReference type="Proteomes" id="UP001346149">
    <property type="component" value="Unassembled WGS sequence"/>
</dbReference>
<comment type="pathway">
    <text evidence="1">tRNA modification; 5-methoxycarbonylmethyl-2-thiouridine-tRNA biosynthesis.</text>
</comment>
<evidence type="ECO:0000256" key="4">
    <source>
        <dbReference type="ARBA" id="ARBA00022694"/>
    </source>
</evidence>
<evidence type="ECO:0000313" key="14">
    <source>
        <dbReference type="Proteomes" id="UP001346149"/>
    </source>
</evidence>
<dbReference type="PANTHER" id="PTHR12747">
    <property type="entry name" value="ELONGATOR COMPLEX PROTEIN 1"/>
    <property type="match status" value="1"/>
</dbReference>
<dbReference type="Gene3D" id="1.25.40.470">
    <property type="match status" value="1"/>
</dbReference>
<dbReference type="InterPro" id="IPR056165">
    <property type="entry name" value="Beta-prop_ELP1_2nd"/>
</dbReference>
<evidence type="ECO:0000256" key="2">
    <source>
        <dbReference type="ARBA" id="ARBA00006086"/>
    </source>
</evidence>
<evidence type="ECO:0000259" key="10">
    <source>
        <dbReference type="Pfam" id="PF23878"/>
    </source>
</evidence>
<name>A0AAN7M9R9_TRANT</name>
<feature type="domain" description="ELP1 first N-terminal beta-propeller" evidence="8">
    <location>
        <begin position="1"/>
        <end position="155"/>
    </location>
</feature>
<dbReference type="GO" id="GO:0005634">
    <property type="term" value="C:nucleus"/>
    <property type="evidence" value="ECO:0007669"/>
    <property type="project" value="UniProtKB-SubCell"/>
</dbReference>
<feature type="domain" description="ELP1 first N-terminal beta-propeller" evidence="8">
    <location>
        <begin position="165"/>
        <end position="328"/>
    </location>
</feature>
<comment type="function">
    <text evidence="6">Component of the elongator complex which is required for multiple tRNA modifications, including mcm5U (5-methoxycarbonylmethyl uridine), mcm5s2U (5-methoxycarbonylmethyl-2-thiouridine), and ncm5U (5-carbamoylmethyl uridine). The elongator complex catalyzes formation of carboxymethyluridine in the wobble base at position 34 in tRNAs.</text>
</comment>
<protein>
    <recommendedName>
        <fullName evidence="5 6">Elongator complex protein 1</fullName>
    </recommendedName>
</protein>
<feature type="domain" description="ELP1 N-terminal second beta-propeller" evidence="9">
    <location>
        <begin position="362"/>
        <end position="679"/>
    </location>
</feature>
<comment type="subcellular location">
    <subcellularLocation>
        <location evidence="6">Cytoplasm</location>
    </subcellularLocation>
    <subcellularLocation>
        <location evidence="6">Nucleus</location>
    </subcellularLocation>
</comment>
<reference evidence="13 14" key="1">
    <citation type="journal article" date="2023" name="Hortic Res">
        <title>Pangenome of water caltrop reveals structural variations and asymmetric subgenome divergence after allopolyploidization.</title>
        <authorList>
            <person name="Zhang X."/>
            <person name="Chen Y."/>
            <person name="Wang L."/>
            <person name="Yuan Y."/>
            <person name="Fang M."/>
            <person name="Shi L."/>
            <person name="Lu R."/>
            <person name="Comes H.P."/>
            <person name="Ma Y."/>
            <person name="Chen Y."/>
            <person name="Huang G."/>
            <person name="Zhou Y."/>
            <person name="Zheng Z."/>
            <person name="Qiu Y."/>
        </authorList>
    </citation>
    <scope>NUCLEOTIDE SEQUENCE [LARGE SCALE GENOMIC DNA]</scope>
    <source>
        <strain evidence="13">F231</strain>
    </source>
</reference>
<dbReference type="PANTHER" id="PTHR12747:SF0">
    <property type="entry name" value="ELONGATOR COMPLEX PROTEIN 1"/>
    <property type="match status" value="1"/>
</dbReference>
<keyword evidence="6" id="KW-0539">Nucleus</keyword>
<evidence type="ECO:0000256" key="7">
    <source>
        <dbReference type="SAM" id="MobiDB-lite"/>
    </source>
</evidence>
<dbReference type="GO" id="GO:0002926">
    <property type="term" value="P:tRNA wobble base 5-methoxycarbonylmethyl-2-thiouridinylation"/>
    <property type="evidence" value="ECO:0007669"/>
    <property type="project" value="TreeGrafter"/>
</dbReference>
<feature type="domain" description="ELP1 three-helical bundle" evidence="12">
    <location>
        <begin position="1107"/>
        <end position="1259"/>
    </location>
</feature>
<dbReference type="Pfam" id="PF04762">
    <property type="entry name" value="Beta-prop_ELP1_1st"/>
    <property type="match status" value="2"/>
</dbReference>
<dbReference type="InterPro" id="IPR056167">
    <property type="entry name" value="A-sol_ELP1"/>
</dbReference>
<dbReference type="Gene3D" id="2.130.10.10">
    <property type="entry name" value="YVTN repeat-like/Quinoprotein amine dehydrogenase"/>
    <property type="match status" value="1"/>
</dbReference>
<evidence type="ECO:0000256" key="3">
    <source>
        <dbReference type="ARBA" id="ARBA00022490"/>
    </source>
</evidence>
<dbReference type="Pfam" id="PF23878">
    <property type="entry name" value="TPR_ELP1"/>
    <property type="match status" value="1"/>
</dbReference>
<dbReference type="Pfam" id="PF23797">
    <property type="entry name" value="Beta-prop_ELP1_2nd"/>
    <property type="match status" value="1"/>
</dbReference>
<feature type="domain" description="ELP1 alpha-solenoid" evidence="11">
    <location>
        <begin position="704"/>
        <end position="925"/>
    </location>
</feature>
<organism evidence="13 14">
    <name type="scientific">Trapa natans</name>
    <name type="common">Water chestnut</name>
    <dbReference type="NCBI Taxonomy" id="22666"/>
    <lineage>
        <taxon>Eukaryota</taxon>
        <taxon>Viridiplantae</taxon>
        <taxon>Streptophyta</taxon>
        <taxon>Embryophyta</taxon>
        <taxon>Tracheophyta</taxon>
        <taxon>Spermatophyta</taxon>
        <taxon>Magnoliopsida</taxon>
        <taxon>eudicotyledons</taxon>
        <taxon>Gunneridae</taxon>
        <taxon>Pentapetalae</taxon>
        <taxon>rosids</taxon>
        <taxon>malvids</taxon>
        <taxon>Myrtales</taxon>
        <taxon>Lythraceae</taxon>
        <taxon>Trapa</taxon>
    </lineage>
</organism>
<proteinExistence type="inferred from homology"/>
<evidence type="ECO:0000259" key="11">
    <source>
        <dbReference type="Pfam" id="PF23925"/>
    </source>
</evidence>
<evidence type="ECO:0000256" key="5">
    <source>
        <dbReference type="ARBA" id="ARBA00029535"/>
    </source>
</evidence>
<keyword evidence="14" id="KW-1185">Reference proteome</keyword>
<dbReference type="Pfam" id="PF23936">
    <property type="entry name" value="HB_ELP1"/>
    <property type="match status" value="1"/>
</dbReference>
<dbReference type="InterPro" id="IPR056164">
    <property type="entry name" value="Beta-prop_ELP1_1st"/>
</dbReference>
<evidence type="ECO:0000259" key="12">
    <source>
        <dbReference type="Pfam" id="PF23936"/>
    </source>
</evidence>
<dbReference type="Pfam" id="PF23925">
    <property type="entry name" value="A-sol_ELP1"/>
    <property type="match status" value="1"/>
</dbReference>
<feature type="region of interest" description="Disordered" evidence="7">
    <location>
        <begin position="1159"/>
        <end position="1214"/>
    </location>
</feature>
<feature type="compositionally biased region" description="Low complexity" evidence="7">
    <location>
        <begin position="1181"/>
        <end position="1195"/>
    </location>
</feature>
<dbReference type="EMBL" id="JAXQNO010000008">
    <property type="protein sequence ID" value="KAK4792415.1"/>
    <property type="molecule type" value="Genomic_DNA"/>
</dbReference>
<dbReference type="InterPro" id="IPR056169">
    <property type="entry name" value="HB_ELP1"/>
</dbReference>
<gene>
    <name evidence="13" type="ORF">SAY86_022850</name>
</gene>
<dbReference type="GO" id="GO:0005829">
    <property type="term" value="C:cytosol"/>
    <property type="evidence" value="ECO:0007669"/>
    <property type="project" value="TreeGrafter"/>
</dbReference>
<keyword evidence="4" id="KW-0819">tRNA processing</keyword>
<dbReference type="SUPFAM" id="SSF69322">
    <property type="entry name" value="Tricorn protease domain 2"/>
    <property type="match status" value="1"/>
</dbReference>
<evidence type="ECO:0000313" key="13">
    <source>
        <dbReference type="EMBL" id="KAK4792415.1"/>
    </source>
</evidence>
<dbReference type="PIRSF" id="PIRSF017233">
    <property type="entry name" value="IKAP"/>
    <property type="match status" value="1"/>
</dbReference>
<comment type="caution">
    <text evidence="13">The sequence shown here is derived from an EMBL/GenBank/DDBJ whole genome shotgun (WGS) entry which is preliminary data.</text>
</comment>
<dbReference type="InterPro" id="IPR006849">
    <property type="entry name" value="Elp1"/>
</dbReference>
<keyword evidence="3 6" id="KW-0963">Cytoplasm</keyword>
<evidence type="ECO:0000256" key="6">
    <source>
        <dbReference type="PIRNR" id="PIRNR017233"/>
    </source>
</evidence>
<dbReference type="InterPro" id="IPR056166">
    <property type="entry name" value="TPR_ELP1"/>
</dbReference>
<feature type="domain" description="ELP1 TPR" evidence="10">
    <location>
        <begin position="934"/>
        <end position="1095"/>
    </location>
</feature>
<evidence type="ECO:0000259" key="8">
    <source>
        <dbReference type="Pfam" id="PF04762"/>
    </source>
</evidence>
<dbReference type="GO" id="GO:0033588">
    <property type="term" value="C:elongator holoenzyme complex"/>
    <property type="evidence" value="ECO:0007669"/>
    <property type="project" value="InterPro"/>
</dbReference>
<evidence type="ECO:0000256" key="1">
    <source>
        <dbReference type="ARBA" id="ARBA00005043"/>
    </source>
</evidence>